<comment type="subunit">
    <text evidence="3">Heterodimer of an alpha and a beta subunit.</text>
</comment>
<organism evidence="8 9">
    <name type="scientific">Actinomadura decatromicini</name>
    <dbReference type="NCBI Taxonomy" id="2604572"/>
    <lineage>
        <taxon>Bacteria</taxon>
        <taxon>Bacillati</taxon>
        <taxon>Actinomycetota</taxon>
        <taxon>Actinomycetes</taxon>
        <taxon>Streptosporangiales</taxon>
        <taxon>Thermomonosporaceae</taxon>
        <taxon>Actinomadura</taxon>
    </lineage>
</organism>
<comment type="caution">
    <text evidence="8">The sequence shown here is derived from an EMBL/GenBank/DDBJ whole genome shotgun (WGS) entry which is preliminary data.</text>
</comment>
<dbReference type="PANTHER" id="PTHR21294">
    <property type="entry name" value="ELECTRON TRANSFER FLAVOPROTEIN BETA-SUBUNIT"/>
    <property type="match status" value="1"/>
</dbReference>
<keyword evidence="5" id="KW-0249">Electron transport</keyword>
<evidence type="ECO:0000256" key="5">
    <source>
        <dbReference type="ARBA" id="ARBA00022982"/>
    </source>
</evidence>
<dbReference type="InterPro" id="IPR012255">
    <property type="entry name" value="ETF_b"/>
</dbReference>
<dbReference type="Pfam" id="PF01012">
    <property type="entry name" value="ETF"/>
    <property type="match status" value="1"/>
</dbReference>
<comment type="similarity">
    <text evidence="2">Belongs to the ETF beta-subunit/FixA family.</text>
</comment>
<proteinExistence type="inferred from homology"/>
<dbReference type="GO" id="GO:0009055">
    <property type="term" value="F:electron transfer activity"/>
    <property type="evidence" value="ECO:0007669"/>
    <property type="project" value="InterPro"/>
</dbReference>
<evidence type="ECO:0000256" key="1">
    <source>
        <dbReference type="ARBA" id="ARBA00001974"/>
    </source>
</evidence>
<name>A0A5D3F5R6_9ACTN</name>
<evidence type="ECO:0000313" key="8">
    <source>
        <dbReference type="EMBL" id="TYK44347.1"/>
    </source>
</evidence>
<feature type="domain" description="Electron transfer flavoprotein alpha/beta-subunit N-terminal" evidence="7">
    <location>
        <begin position="20"/>
        <end position="210"/>
    </location>
</feature>
<evidence type="ECO:0000256" key="2">
    <source>
        <dbReference type="ARBA" id="ARBA00007557"/>
    </source>
</evidence>
<keyword evidence="9" id="KW-1185">Reference proteome</keyword>
<accession>A0A5D3F5R6</accession>
<reference evidence="8 9" key="1">
    <citation type="submission" date="2019-08" db="EMBL/GenBank/DDBJ databases">
        <title>Actinomadura sp. nov. CYP1-5 isolated from mountain soil.</title>
        <authorList>
            <person name="Songsumanus A."/>
            <person name="Kuncharoen N."/>
            <person name="Kudo T."/>
            <person name="Yuki M."/>
            <person name="Igarashi Y."/>
            <person name="Tanasupawat S."/>
        </authorList>
    </citation>
    <scope>NUCLEOTIDE SEQUENCE [LARGE SCALE GENOMIC DNA]</scope>
    <source>
        <strain evidence="8 9">CYP1-5</strain>
    </source>
</reference>
<dbReference type="Gene3D" id="3.40.50.620">
    <property type="entry name" value="HUPs"/>
    <property type="match status" value="1"/>
</dbReference>
<dbReference type="EMBL" id="VSRQ01000008">
    <property type="protein sequence ID" value="TYK44347.1"/>
    <property type="molecule type" value="Genomic_DNA"/>
</dbReference>
<dbReference type="PIRSF" id="PIRSF000090">
    <property type="entry name" value="Beta-ETF"/>
    <property type="match status" value="1"/>
</dbReference>
<evidence type="ECO:0000256" key="6">
    <source>
        <dbReference type="ARBA" id="ARBA00025649"/>
    </source>
</evidence>
<dbReference type="AlphaFoldDB" id="A0A5D3F5R6"/>
<keyword evidence="4" id="KW-0813">Transport</keyword>
<dbReference type="InterPro" id="IPR014729">
    <property type="entry name" value="Rossmann-like_a/b/a_fold"/>
</dbReference>
<dbReference type="Proteomes" id="UP000323505">
    <property type="component" value="Unassembled WGS sequence"/>
</dbReference>
<evidence type="ECO:0000313" key="9">
    <source>
        <dbReference type="Proteomes" id="UP000323505"/>
    </source>
</evidence>
<sequence>MHLTILVPVKDVPAQWRLSGGALTRHGVPHRLDPIHEVPLEWARLLRDGGAAVRVVAMTLGPAAATGALQRALALGADSIVQVGDDAPAGADVRTTARAIAAVATRTGADLVACGYESADGSSGTVPAAVAACLGVPLLSRAGRAALEGGALTVVRDLGGGPERVTAPLPAVVSFVEGAIEPRRPALRELLRTRSATPTALSADDLGVRLPAEAVRDVRVVKAAVPERAATVVGFDEGVAALFALLTGEAADA</sequence>
<evidence type="ECO:0000256" key="4">
    <source>
        <dbReference type="ARBA" id="ARBA00022448"/>
    </source>
</evidence>
<evidence type="ECO:0000259" key="7">
    <source>
        <dbReference type="SMART" id="SM00893"/>
    </source>
</evidence>
<comment type="function">
    <text evidence="6">The electron transfer flavoprotein serves as a specific electron acceptor for other dehydrogenases. It transfers the electrons to the main respiratory chain via ETF-ubiquinone oxidoreductase (ETF dehydrogenase).</text>
</comment>
<comment type="cofactor">
    <cofactor evidence="1">
        <name>FAD</name>
        <dbReference type="ChEBI" id="CHEBI:57692"/>
    </cofactor>
</comment>
<gene>
    <name evidence="8" type="ORF">FXF68_33210</name>
</gene>
<dbReference type="InterPro" id="IPR014730">
    <property type="entry name" value="ETF_a/b_N"/>
</dbReference>
<evidence type="ECO:0000256" key="3">
    <source>
        <dbReference type="ARBA" id="ARBA00011355"/>
    </source>
</evidence>
<dbReference type="SUPFAM" id="SSF52402">
    <property type="entry name" value="Adenine nucleotide alpha hydrolases-like"/>
    <property type="match status" value="1"/>
</dbReference>
<dbReference type="SMART" id="SM00893">
    <property type="entry name" value="ETF"/>
    <property type="match status" value="1"/>
</dbReference>
<protein>
    <submittedName>
        <fullName evidence="8">Electron transfer flavoprotein subunit beta/FixA family protein</fullName>
    </submittedName>
</protein>
<dbReference type="RefSeq" id="WP_148766342.1">
    <property type="nucleotide sequence ID" value="NZ_VSRQ01000008.1"/>
</dbReference>
<dbReference type="PANTHER" id="PTHR21294:SF8">
    <property type="entry name" value="ELECTRON TRANSFER FLAVOPROTEIN SUBUNIT BETA"/>
    <property type="match status" value="1"/>
</dbReference>